<feature type="region of interest" description="Disordered" evidence="2">
    <location>
        <begin position="1"/>
        <end position="21"/>
    </location>
</feature>
<dbReference type="Proteomes" id="UP001153148">
    <property type="component" value="Unassembled WGS sequence"/>
</dbReference>
<keyword evidence="4" id="KW-1185">Reference proteome</keyword>
<feature type="non-terminal residue" evidence="3">
    <location>
        <position position="1"/>
    </location>
</feature>
<gene>
    <name evidence="3" type="ORF">TPAB3V08_LOCUS7963</name>
</gene>
<name>A0ABN7P6E0_TIMPD</name>
<protein>
    <recommendedName>
        <fullName evidence="5">Tropomyosin</fullName>
    </recommendedName>
</protein>
<sequence length="143" mass="16361">EAGQIQQGARDTKAEAEELRDEASALAGRVAVTGNKVKELEEKAAGDKDLTTQLDEEAYQEQLSDNEEALNQLERRLNAAEDELRQANLDQRLQSLREARNLQTQSMKNYDEELKYLRQEVENIEDINESLPEGCWKRMVLEP</sequence>
<accession>A0ABN7P6E0</accession>
<evidence type="ECO:0000313" key="4">
    <source>
        <dbReference type="Proteomes" id="UP001153148"/>
    </source>
</evidence>
<evidence type="ECO:0000256" key="2">
    <source>
        <dbReference type="SAM" id="MobiDB-lite"/>
    </source>
</evidence>
<dbReference type="EMBL" id="CAJPIN010014280">
    <property type="protein sequence ID" value="CAG2061008.1"/>
    <property type="molecule type" value="Genomic_DNA"/>
</dbReference>
<keyword evidence="1" id="KW-0175">Coiled coil</keyword>
<reference evidence="3" key="1">
    <citation type="submission" date="2021-03" db="EMBL/GenBank/DDBJ databases">
        <authorList>
            <person name="Tran Van P."/>
        </authorList>
    </citation>
    <scope>NUCLEOTIDE SEQUENCE</scope>
</reference>
<feature type="coiled-coil region" evidence="1">
    <location>
        <begin position="56"/>
        <end position="127"/>
    </location>
</feature>
<organism evidence="3 4">
    <name type="scientific">Timema podura</name>
    <name type="common">Walking stick</name>
    <dbReference type="NCBI Taxonomy" id="61482"/>
    <lineage>
        <taxon>Eukaryota</taxon>
        <taxon>Metazoa</taxon>
        <taxon>Ecdysozoa</taxon>
        <taxon>Arthropoda</taxon>
        <taxon>Hexapoda</taxon>
        <taxon>Insecta</taxon>
        <taxon>Pterygota</taxon>
        <taxon>Neoptera</taxon>
        <taxon>Polyneoptera</taxon>
        <taxon>Phasmatodea</taxon>
        <taxon>Timematodea</taxon>
        <taxon>Timematoidea</taxon>
        <taxon>Timematidae</taxon>
        <taxon>Timema</taxon>
    </lineage>
</organism>
<feature type="compositionally biased region" description="Basic and acidic residues" evidence="2">
    <location>
        <begin position="10"/>
        <end position="21"/>
    </location>
</feature>
<comment type="caution">
    <text evidence="3">The sequence shown here is derived from an EMBL/GenBank/DDBJ whole genome shotgun (WGS) entry which is preliminary data.</text>
</comment>
<evidence type="ECO:0000313" key="3">
    <source>
        <dbReference type="EMBL" id="CAG2061008.1"/>
    </source>
</evidence>
<proteinExistence type="predicted"/>
<evidence type="ECO:0000256" key="1">
    <source>
        <dbReference type="SAM" id="Coils"/>
    </source>
</evidence>
<evidence type="ECO:0008006" key="5">
    <source>
        <dbReference type="Google" id="ProtNLM"/>
    </source>
</evidence>